<dbReference type="EMBL" id="BAAAQD010000002">
    <property type="protein sequence ID" value="GAA1503484.1"/>
    <property type="molecule type" value="Genomic_DNA"/>
</dbReference>
<evidence type="ECO:0000313" key="2">
    <source>
        <dbReference type="Proteomes" id="UP001501470"/>
    </source>
</evidence>
<gene>
    <name evidence="1" type="ORF">GCM10009827_015660</name>
</gene>
<protein>
    <submittedName>
        <fullName evidence="1">Uncharacterized protein</fullName>
    </submittedName>
</protein>
<evidence type="ECO:0000313" key="1">
    <source>
        <dbReference type="EMBL" id="GAA1503484.1"/>
    </source>
</evidence>
<sequence length="93" mass="10120">MATTTFEAVRAEALFVSNLQCSQAPRRDEIRTAVATTLRRVGIQGCAAQVAGEFGDHPDTAVARMAWALAMVRSTYPVRRNAPRSMPLLTRSA</sequence>
<proteinExistence type="predicted"/>
<dbReference type="Proteomes" id="UP001501470">
    <property type="component" value="Unassembled WGS sequence"/>
</dbReference>
<name>A0ABP4KLM1_9ACTN</name>
<comment type="caution">
    <text evidence="1">The sequence shown here is derived from an EMBL/GenBank/DDBJ whole genome shotgun (WGS) entry which is preliminary data.</text>
</comment>
<accession>A0ABP4KLM1</accession>
<reference evidence="2" key="1">
    <citation type="journal article" date="2019" name="Int. J. Syst. Evol. Microbiol.">
        <title>The Global Catalogue of Microorganisms (GCM) 10K type strain sequencing project: providing services to taxonomists for standard genome sequencing and annotation.</title>
        <authorList>
            <consortium name="The Broad Institute Genomics Platform"/>
            <consortium name="The Broad Institute Genome Sequencing Center for Infectious Disease"/>
            <person name="Wu L."/>
            <person name="Ma J."/>
        </authorList>
    </citation>
    <scope>NUCLEOTIDE SEQUENCE [LARGE SCALE GENOMIC DNA]</scope>
    <source>
        <strain evidence="2">JCM 15933</strain>
    </source>
</reference>
<organism evidence="1 2">
    <name type="scientific">Dactylosporangium maewongense</name>
    <dbReference type="NCBI Taxonomy" id="634393"/>
    <lineage>
        <taxon>Bacteria</taxon>
        <taxon>Bacillati</taxon>
        <taxon>Actinomycetota</taxon>
        <taxon>Actinomycetes</taxon>
        <taxon>Micromonosporales</taxon>
        <taxon>Micromonosporaceae</taxon>
        <taxon>Dactylosporangium</taxon>
    </lineage>
</organism>
<dbReference type="RefSeq" id="WP_344501097.1">
    <property type="nucleotide sequence ID" value="NZ_BAAAQD010000002.1"/>
</dbReference>
<keyword evidence="2" id="KW-1185">Reference proteome</keyword>